<gene>
    <name evidence="8" type="ORF">EV684_111128</name>
</gene>
<dbReference type="InterPro" id="IPR050777">
    <property type="entry name" value="SET2_Histone-Lys_MeTrsfase"/>
</dbReference>
<organism evidence="8 9">
    <name type="scientific">Rubrivivax gelatinosus</name>
    <name type="common">Rhodocyclus gelatinosus</name>
    <name type="synonym">Rhodopseudomonas gelatinosa</name>
    <dbReference type="NCBI Taxonomy" id="28068"/>
    <lineage>
        <taxon>Bacteria</taxon>
        <taxon>Pseudomonadati</taxon>
        <taxon>Pseudomonadota</taxon>
        <taxon>Betaproteobacteria</taxon>
        <taxon>Burkholderiales</taxon>
        <taxon>Sphaerotilaceae</taxon>
        <taxon>Rubrivivax</taxon>
    </lineage>
</organism>
<dbReference type="SUPFAM" id="SSF82199">
    <property type="entry name" value="SET domain"/>
    <property type="match status" value="1"/>
</dbReference>
<evidence type="ECO:0000256" key="5">
    <source>
        <dbReference type="ARBA" id="ARBA00022691"/>
    </source>
</evidence>
<keyword evidence="5" id="KW-0949">S-adenosyl-L-methionine</keyword>
<keyword evidence="4" id="KW-0808">Transferase</keyword>
<dbReference type="GO" id="GO:0005694">
    <property type="term" value="C:chromosome"/>
    <property type="evidence" value="ECO:0007669"/>
    <property type="project" value="UniProtKB-SubCell"/>
</dbReference>
<dbReference type="EMBL" id="SLXD01000011">
    <property type="protein sequence ID" value="TCP00924.1"/>
    <property type="molecule type" value="Genomic_DNA"/>
</dbReference>
<feature type="domain" description="SET" evidence="6">
    <location>
        <begin position="15"/>
        <end position="128"/>
    </location>
</feature>
<evidence type="ECO:0000259" key="7">
    <source>
        <dbReference type="PROSITE" id="PS50868"/>
    </source>
</evidence>
<dbReference type="AlphaFoldDB" id="A0A4R2M9F3"/>
<evidence type="ECO:0000256" key="2">
    <source>
        <dbReference type="ARBA" id="ARBA00022454"/>
    </source>
</evidence>
<dbReference type="InterPro" id="IPR046341">
    <property type="entry name" value="SET_dom_sf"/>
</dbReference>
<proteinExistence type="predicted"/>
<sequence>MKKTVQPAAPKSDSRRIQVRRSGVHGKGVFALQAIAAGTRLIEYKGELIGWPEALRRHPHDPAQPNHTFYFHVDDGHVIDANVGGNASRWINHACDPNCEAQQLDDGRVFIDALRDILPGEELFYDYGLVIDERYTARLKKEYACHCGSPNCRGTMLAPKRR</sequence>
<dbReference type="PROSITE" id="PS50868">
    <property type="entry name" value="POST_SET"/>
    <property type="match status" value="1"/>
</dbReference>
<reference evidence="8 9" key="1">
    <citation type="submission" date="2019-03" db="EMBL/GenBank/DDBJ databases">
        <title>Genomic Encyclopedia of Type Strains, Phase IV (KMG-IV): sequencing the most valuable type-strain genomes for metagenomic binning, comparative biology and taxonomic classification.</title>
        <authorList>
            <person name="Goeker M."/>
        </authorList>
    </citation>
    <scope>NUCLEOTIDE SEQUENCE [LARGE SCALE GENOMIC DNA]</scope>
    <source>
        <strain evidence="8 9">DSM 1709</strain>
    </source>
</reference>
<keyword evidence="2" id="KW-0158">Chromosome</keyword>
<evidence type="ECO:0000313" key="9">
    <source>
        <dbReference type="Proteomes" id="UP000295106"/>
    </source>
</evidence>
<evidence type="ECO:0000256" key="1">
    <source>
        <dbReference type="ARBA" id="ARBA00004286"/>
    </source>
</evidence>
<dbReference type="Proteomes" id="UP000295106">
    <property type="component" value="Unassembled WGS sequence"/>
</dbReference>
<accession>A0A4R2M9F3</accession>
<dbReference type="Pfam" id="PF00856">
    <property type="entry name" value="SET"/>
    <property type="match status" value="1"/>
</dbReference>
<dbReference type="InterPro" id="IPR003616">
    <property type="entry name" value="Post-SET_dom"/>
</dbReference>
<evidence type="ECO:0000259" key="6">
    <source>
        <dbReference type="PROSITE" id="PS50280"/>
    </source>
</evidence>
<comment type="caution">
    <text evidence="8">The sequence shown here is derived from an EMBL/GenBank/DDBJ whole genome shotgun (WGS) entry which is preliminary data.</text>
</comment>
<dbReference type="SMART" id="SM00508">
    <property type="entry name" value="PostSET"/>
    <property type="match status" value="1"/>
</dbReference>
<dbReference type="InterPro" id="IPR001214">
    <property type="entry name" value="SET_dom"/>
</dbReference>
<evidence type="ECO:0000313" key="8">
    <source>
        <dbReference type="EMBL" id="TCP00924.1"/>
    </source>
</evidence>
<dbReference type="RefSeq" id="WP_132648547.1">
    <property type="nucleotide sequence ID" value="NZ_CP181386.1"/>
</dbReference>
<evidence type="ECO:0000256" key="4">
    <source>
        <dbReference type="ARBA" id="ARBA00022679"/>
    </source>
</evidence>
<comment type="subcellular location">
    <subcellularLocation>
        <location evidence="1">Chromosome</location>
    </subcellularLocation>
</comment>
<dbReference type="GO" id="GO:0032259">
    <property type="term" value="P:methylation"/>
    <property type="evidence" value="ECO:0007669"/>
    <property type="project" value="UniProtKB-KW"/>
</dbReference>
<dbReference type="PANTHER" id="PTHR22884">
    <property type="entry name" value="SET DOMAIN PROTEINS"/>
    <property type="match status" value="1"/>
</dbReference>
<protein>
    <recommendedName>
        <fullName evidence="10">SET domain-containing protein-lysine N-methyltransferase</fullName>
    </recommendedName>
</protein>
<evidence type="ECO:0008006" key="10">
    <source>
        <dbReference type="Google" id="ProtNLM"/>
    </source>
</evidence>
<feature type="domain" description="Post-SET" evidence="7">
    <location>
        <begin position="141"/>
        <end position="157"/>
    </location>
</feature>
<dbReference type="PROSITE" id="PS50280">
    <property type="entry name" value="SET"/>
    <property type="match status" value="1"/>
</dbReference>
<evidence type="ECO:0000256" key="3">
    <source>
        <dbReference type="ARBA" id="ARBA00022603"/>
    </source>
</evidence>
<name>A0A4R2M9F3_RUBGE</name>
<dbReference type="GO" id="GO:0008168">
    <property type="term" value="F:methyltransferase activity"/>
    <property type="evidence" value="ECO:0007669"/>
    <property type="project" value="UniProtKB-KW"/>
</dbReference>
<keyword evidence="3" id="KW-0489">Methyltransferase</keyword>
<dbReference type="OrthoDB" id="9790349at2"/>
<dbReference type="SMART" id="SM00317">
    <property type="entry name" value="SET"/>
    <property type="match status" value="1"/>
</dbReference>
<dbReference type="GeneID" id="99683123"/>
<dbReference type="Gene3D" id="2.170.270.10">
    <property type="entry name" value="SET domain"/>
    <property type="match status" value="1"/>
</dbReference>